<sequence length="180" mass="20494">MLTEKMMDQLERHIRGWTRAINGQFPRPWMTDSPEPHKAEVFIVGRNQKHGYEVSKVGSQERHINALFNRNGETCRGIYDEIAPMPSRTRMNTDALTRRLRSRGIEHILETNVICYSSPMSGDLSKSEHVGGKAHGMEVFRGLLDLIRPKVLIAHGSGTLKDLARTLGESRFEMPDSLKR</sequence>
<accession>A0A422QVN7</accession>
<comment type="caution">
    <text evidence="1">The sequence shown here is derived from an EMBL/GenBank/DDBJ whole genome shotgun (WGS) entry which is preliminary data.</text>
</comment>
<dbReference type="RefSeq" id="WP_170167114.1">
    <property type="nucleotide sequence ID" value="NZ_PXNQ02000008.1"/>
</dbReference>
<proteinExistence type="predicted"/>
<name>A0A422QVN7_9RHOB</name>
<evidence type="ECO:0000313" key="1">
    <source>
        <dbReference type="EMBL" id="RNF34012.1"/>
    </source>
</evidence>
<evidence type="ECO:0000313" key="2">
    <source>
        <dbReference type="Proteomes" id="UP000238137"/>
    </source>
</evidence>
<gene>
    <name evidence="1" type="ORF">A7A09_014005</name>
</gene>
<evidence type="ECO:0008006" key="3">
    <source>
        <dbReference type="Google" id="ProtNLM"/>
    </source>
</evidence>
<reference evidence="1" key="1">
    <citation type="submission" date="2018-05" db="EMBL/GenBank/DDBJ databases">
        <title>Reclassification of Methylarcula marina and Methylarcula terricola as Paracoccus methylarcula sp.nov., comb.nov. and Paracoccus terricola comb.nov.</title>
        <authorList>
            <person name="Shmareva M.N."/>
            <person name="Doronina N.V."/>
            <person name="Vasilenko O.V."/>
            <person name="Tarlachkov S.V."/>
            <person name="Trotsenko Y.A."/>
        </authorList>
    </citation>
    <scope>NUCLEOTIDE SEQUENCE [LARGE SCALE GENOMIC DNA]</scope>
    <source>
        <strain evidence="1">VKM B-2159</strain>
    </source>
</reference>
<dbReference type="Proteomes" id="UP000238137">
    <property type="component" value="Unassembled WGS sequence"/>
</dbReference>
<dbReference type="AlphaFoldDB" id="A0A422QVN7"/>
<organism evidence="1 2">
    <name type="scientific">Paracoccus methylarcula</name>
    <dbReference type="NCBI Taxonomy" id="72022"/>
    <lineage>
        <taxon>Bacteria</taxon>
        <taxon>Pseudomonadati</taxon>
        <taxon>Pseudomonadota</taxon>
        <taxon>Alphaproteobacteria</taxon>
        <taxon>Rhodobacterales</taxon>
        <taxon>Paracoccaceae</taxon>
        <taxon>Paracoccus</taxon>
    </lineage>
</organism>
<dbReference type="EMBL" id="PXNQ02000008">
    <property type="protein sequence ID" value="RNF34012.1"/>
    <property type="molecule type" value="Genomic_DNA"/>
</dbReference>
<protein>
    <recommendedName>
        <fullName evidence="3">Uracil-DNA glycosylase-like domain-containing protein</fullName>
    </recommendedName>
</protein>
<keyword evidence="2" id="KW-1185">Reference proteome</keyword>